<feature type="domain" description="MPN" evidence="7">
    <location>
        <begin position="104"/>
        <end position="226"/>
    </location>
</feature>
<dbReference type="GO" id="GO:0006508">
    <property type="term" value="P:proteolysis"/>
    <property type="evidence" value="ECO:0007669"/>
    <property type="project" value="UniProtKB-KW"/>
</dbReference>
<dbReference type="eggNOG" id="COG2003">
    <property type="taxonomic scope" value="Bacteria"/>
</dbReference>
<dbReference type="GO" id="GO:0008237">
    <property type="term" value="F:metallopeptidase activity"/>
    <property type="evidence" value="ECO:0007669"/>
    <property type="project" value="UniProtKB-KW"/>
</dbReference>
<evidence type="ECO:0000256" key="2">
    <source>
        <dbReference type="ARBA" id="ARBA00022723"/>
    </source>
</evidence>
<reference evidence="9 11" key="3">
    <citation type="submission" date="2024-09" db="EMBL/GenBank/DDBJ databases">
        <title>Genomes of Rahnella.</title>
        <authorList>
            <person name="Mnguni F.C."/>
            <person name="Shin G.Y."/>
            <person name="Coutinho T."/>
        </authorList>
    </citation>
    <scope>NUCLEOTIDE SEQUENCE [LARGE SCALE GENOMIC DNA]</scope>
    <source>
        <strain evidence="9 11">20WA0057</strain>
    </source>
</reference>
<gene>
    <name evidence="9" type="primary">radC</name>
    <name evidence="8" type="ordered locus">Rahaq_4356</name>
    <name evidence="9" type="ORF">ACFPK4_07550</name>
</gene>
<evidence type="ECO:0000313" key="9">
    <source>
        <dbReference type="EMBL" id="MFD3223384.1"/>
    </source>
</evidence>
<proteinExistence type="inferred from homology"/>
<keyword evidence="11" id="KW-1185">Reference proteome</keyword>
<dbReference type="InterPro" id="IPR001405">
    <property type="entry name" value="UPF0758"/>
</dbReference>
<keyword evidence="2" id="KW-0479">Metal-binding</keyword>
<reference evidence="8 10" key="2">
    <citation type="journal article" date="2012" name="J. Bacteriol.">
        <title>Complete Genome Sequence of Rahnella sp. Strain Y9602, a Gammaproteobacterium Isolate from Metal- and Radionuclide-Contaminated Soil.</title>
        <authorList>
            <person name="Martinez R.J."/>
            <person name="Bruce D."/>
            <person name="Detter C."/>
            <person name="Goodwin L.A."/>
            <person name="Han J."/>
            <person name="Han C.S."/>
            <person name="Held B."/>
            <person name="Land M.L."/>
            <person name="Mikhailova N."/>
            <person name="Nolan M."/>
            <person name="Pennacchio L."/>
            <person name="Pitluck S."/>
            <person name="Tapia R."/>
            <person name="Woyke T."/>
            <person name="Sobecky P.A."/>
        </authorList>
    </citation>
    <scope>NUCLEOTIDE SEQUENCE [LARGE SCALE GENOMIC DNA]</scope>
    <source>
        <strain evidence="8 10">Y9602</strain>
    </source>
</reference>
<accession>A0A0H3FF47</accession>
<dbReference type="OrthoDB" id="9804482at2"/>
<dbReference type="GeneID" id="95419358"/>
<dbReference type="InterPro" id="IPR010994">
    <property type="entry name" value="RuvA_2-like"/>
</dbReference>
<evidence type="ECO:0000256" key="1">
    <source>
        <dbReference type="ARBA" id="ARBA00022670"/>
    </source>
</evidence>
<dbReference type="HAMAP" id="MF_00018">
    <property type="entry name" value="UPF0758_YicR"/>
    <property type="match status" value="1"/>
</dbReference>
<evidence type="ECO:0000313" key="8">
    <source>
        <dbReference type="EMBL" id="ADW75942.1"/>
    </source>
</evidence>
<sequence>MTKQQNQWPGVMPPREKLLQQGAKELTDQELLAIYLRTGCRGLHVMDLAKNLLEEFGSLHQLLMADFDAMARTKGMGVAKFSQLVAVSELSRRAYLRHLSAENAMLSPKVIREYLQNLLVFREREVFLVLFLDNQHRVIRHEEMFAGTIGHVEVYPREIVRGAMKVNAAALILAHNHPSGRAEPSLMDRKVTEQIIRACQLLEIRVLDHLVVGHGETVSFAERGWI</sequence>
<dbReference type="Proteomes" id="UP001598201">
    <property type="component" value="Unassembled WGS sequence"/>
</dbReference>
<dbReference type="PANTHER" id="PTHR30471">
    <property type="entry name" value="DNA REPAIR PROTEIN RADC"/>
    <property type="match status" value="1"/>
</dbReference>
<dbReference type="InterPro" id="IPR025657">
    <property type="entry name" value="RadC_JAB"/>
</dbReference>
<protein>
    <recommendedName>
        <fullName evidence="6">UPF0758 protein Rahaq_4356</fullName>
    </recommendedName>
</protein>
<evidence type="ECO:0000256" key="3">
    <source>
        <dbReference type="ARBA" id="ARBA00022801"/>
    </source>
</evidence>
<evidence type="ECO:0000256" key="4">
    <source>
        <dbReference type="ARBA" id="ARBA00022833"/>
    </source>
</evidence>
<evidence type="ECO:0000256" key="6">
    <source>
        <dbReference type="HAMAP-Rule" id="MF_00018"/>
    </source>
</evidence>
<keyword evidence="5" id="KW-0482">Metalloprotease</keyword>
<dbReference type="Pfam" id="PF20582">
    <property type="entry name" value="UPF0758_N"/>
    <property type="match status" value="1"/>
</dbReference>
<dbReference type="NCBIfam" id="NF000642">
    <property type="entry name" value="PRK00024.1"/>
    <property type="match status" value="1"/>
</dbReference>
<dbReference type="EMBL" id="JBHUCJ010000012">
    <property type="protein sequence ID" value="MFD3223384.1"/>
    <property type="molecule type" value="Genomic_DNA"/>
</dbReference>
<dbReference type="CDD" id="cd08071">
    <property type="entry name" value="MPN_DUF2466"/>
    <property type="match status" value="1"/>
</dbReference>
<dbReference type="NCBIfam" id="TIGR00608">
    <property type="entry name" value="radc"/>
    <property type="match status" value="1"/>
</dbReference>
<dbReference type="KEGG" id="rah:Rahaq_4356"/>
<keyword evidence="1" id="KW-0645">Protease</keyword>
<dbReference type="Proteomes" id="UP000007257">
    <property type="component" value="Chromosome"/>
</dbReference>
<dbReference type="GO" id="GO:0046872">
    <property type="term" value="F:metal ion binding"/>
    <property type="evidence" value="ECO:0007669"/>
    <property type="project" value="UniProtKB-KW"/>
</dbReference>
<dbReference type="PROSITE" id="PS01302">
    <property type="entry name" value="UPF0758"/>
    <property type="match status" value="1"/>
</dbReference>
<dbReference type="SUPFAM" id="SSF47781">
    <property type="entry name" value="RuvA domain 2-like"/>
    <property type="match status" value="1"/>
</dbReference>
<reference evidence="10" key="1">
    <citation type="submission" date="2011-01" db="EMBL/GenBank/DDBJ databases">
        <title>Complete sequence of chromosome of Rahnella sp. Y9602.</title>
        <authorList>
            <consortium name="US DOE Joint Genome Institute"/>
            <person name="Lucas S."/>
            <person name="Copeland A."/>
            <person name="Lapidus A."/>
            <person name="Cheng J.-F."/>
            <person name="Goodwin L."/>
            <person name="Pitluck S."/>
            <person name="Lu M."/>
            <person name="Detter J.C."/>
            <person name="Han C."/>
            <person name="Tapia R."/>
            <person name="Land M."/>
            <person name="Hauser L."/>
            <person name="Kyrpides N."/>
            <person name="Ivanova N."/>
            <person name="Ovchinnikova G."/>
            <person name="Pagani I."/>
            <person name="Sobecky P.A."/>
            <person name="Martinez R.J."/>
            <person name="Woyke T."/>
        </authorList>
    </citation>
    <scope>NUCLEOTIDE SEQUENCE [LARGE SCALE GENOMIC DNA]</scope>
    <source>
        <strain evidence="10">Y9602</strain>
    </source>
</reference>
<dbReference type="InterPro" id="IPR046778">
    <property type="entry name" value="UPF0758_N"/>
</dbReference>
<dbReference type="AlphaFoldDB" id="A0A0H3FF47"/>
<dbReference type="PANTHER" id="PTHR30471:SF3">
    <property type="entry name" value="UPF0758 PROTEIN YEES-RELATED"/>
    <property type="match status" value="1"/>
</dbReference>
<dbReference type="Gene3D" id="3.40.140.10">
    <property type="entry name" value="Cytidine Deaminase, domain 2"/>
    <property type="match status" value="1"/>
</dbReference>
<evidence type="ECO:0000259" key="7">
    <source>
        <dbReference type="PROSITE" id="PS50249"/>
    </source>
</evidence>
<evidence type="ECO:0000313" key="11">
    <source>
        <dbReference type="Proteomes" id="UP001598201"/>
    </source>
</evidence>
<dbReference type="EMBL" id="CP002505">
    <property type="protein sequence ID" value="ADW75942.1"/>
    <property type="molecule type" value="Genomic_DNA"/>
</dbReference>
<dbReference type="PROSITE" id="PS50249">
    <property type="entry name" value="MPN"/>
    <property type="match status" value="1"/>
</dbReference>
<dbReference type="Pfam" id="PF04002">
    <property type="entry name" value="RadC"/>
    <property type="match status" value="1"/>
</dbReference>
<evidence type="ECO:0000313" key="10">
    <source>
        <dbReference type="Proteomes" id="UP000007257"/>
    </source>
</evidence>
<dbReference type="RefSeq" id="WP_013577625.1">
    <property type="nucleotide sequence ID" value="NC_015061.1"/>
</dbReference>
<dbReference type="InterPro" id="IPR022820">
    <property type="entry name" value="UPF0758_YicR"/>
</dbReference>
<name>A0A0H3FF47_RAHSY</name>
<comment type="similarity">
    <text evidence="6">Belongs to the UPF0758 family. YicR subfamily.</text>
</comment>
<organism evidence="8 10">
    <name type="scientific">Rahnella sp. (strain Y9602)</name>
    <dbReference type="NCBI Taxonomy" id="2703885"/>
    <lineage>
        <taxon>Bacteria</taxon>
        <taxon>Pseudomonadati</taxon>
        <taxon>Pseudomonadota</taxon>
        <taxon>Gammaproteobacteria</taxon>
        <taxon>Enterobacterales</taxon>
        <taxon>Yersiniaceae</taxon>
        <taxon>Rahnella</taxon>
    </lineage>
</organism>
<dbReference type="HOGENOM" id="CLU_073529_0_1_6"/>
<dbReference type="InterPro" id="IPR037518">
    <property type="entry name" value="MPN"/>
</dbReference>
<keyword evidence="3" id="KW-0378">Hydrolase</keyword>
<evidence type="ECO:0000256" key="5">
    <source>
        <dbReference type="ARBA" id="ARBA00023049"/>
    </source>
</evidence>
<dbReference type="InterPro" id="IPR020891">
    <property type="entry name" value="UPF0758_CS"/>
</dbReference>
<keyword evidence="4" id="KW-0862">Zinc</keyword>